<evidence type="ECO:0000313" key="2">
    <source>
        <dbReference type="Proteomes" id="UP001341840"/>
    </source>
</evidence>
<reference evidence="1 2" key="1">
    <citation type="journal article" date="2023" name="Plants (Basel)">
        <title>Bridging the Gap: Combining Genomics and Transcriptomics Approaches to Understand Stylosanthes scabra, an Orphan Legume from the Brazilian Caatinga.</title>
        <authorList>
            <person name="Ferreira-Neto J.R.C."/>
            <person name="da Silva M.D."/>
            <person name="Binneck E."/>
            <person name="de Melo N.F."/>
            <person name="da Silva R.H."/>
            <person name="de Melo A.L.T.M."/>
            <person name="Pandolfi V."/>
            <person name="Bustamante F.O."/>
            <person name="Brasileiro-Vidal A.C."/>
            <person name="Benko-Iseppon A.M."/>
        </authorList>
    </citation>
    <scope>NUCLEOTIDE SEQUENCE [LARGE SCALE GENOMIC DNA]</scope>
    <source>
        <tissue evidence="1">Leaves</tissue>
    </source>
</reference>
<evidence type="ECO:0000313" key="1">
    <source>
        <dbReference type="EMBL" id="MED6198866.1"/>
    </source>
</evidence>
<proteinExistence type="predicted"/>
<sequence>FCFVGRLPHLRARRRPTTLFLAKSQWQPWFPPSVSVSVAFSAIACRRGLCGGLDNSVAVGFGRFHRWPTNPRRRPIVTLRNSAPPLRPCSELGKIFSLISLLVICSPLGL</sequence>
<feature type="non-terminal residue" evidence="1">
    <location>
        <position position="1"/>
    </location>
</feature>
<organism evidence="1 2">
    <name type="scientific">Stylosanthes scabra</name>
    <dbReference type="NCBI Taxonomy" id="79078"/>
    <lineage>
        <taxon>Eukaryota</taxon>
        <taxon>Viridiplantae</taxon>
        <taxon>Streptophyta</taxon>
        <taxon>Embryophyta</taxon>
        <taxon>Tracheophyta</taxon>
        <taxon>Spermatophyta</taxon>
        <taxon>Magnoliopsida</taxon>
        <taxon>eudicotyledons</taxon>
        <taxon>Gunneridae</taxon>
        <taxon>Pentapetalae</taxon>
        <taxon>rosids</taxon>
        <taxon>fabids</taxon>
        <taxon>Fabales</taxon>
        <taxon>Fabaceae</taxon>
        <taxon>Papilionoideae</taxon>
        <taxon>50 kb inversion clade</taxon>
        <taxon>dalbergioids sensu lato</taxon>
        <taxon>Dalbergieae</taxon>
        <taxon>Pterocarpus clade</taxon>
        <taxon>Stylosanthes</taxon>
    </lineage>
</organism>
<comment type="caution">
    <text evidence="1">The sequence shown here is derived from an EMBL/GenBank/DDBJ whole genome shotgun (WGS) entry which is preliminary data.</text>
</comment>
<gene>
    <name evidence="1" type="ORF">PIB30_070643</name>
</gene>
<keyword evidence="2" id="KW-1185">Reference proteome</keyword>
<dbReference type="Proteomes" id="UP001341840">
    <property type="component" value="Unassembled WGS sequence"/>
</dbReference>
<protein>
    <submittedName>
        <fullName evidence="1">Uncharacterized protein</fullName>
    </submittedName>
</protein>
<dbReference type="EMBL" id="JASCZI010212248">
    <property type="protein sequence ID" value="MED6198866.1"/>
    <property type="molecule type" value="Genomic_DNA"/>
</dbReference>
<accession>A0ABU6XNU0</accession>
<name>A0ABU6XNU0_9FABA</name>